<feature type="transmembrane region" description="Helical" evidence="1">
    <location>
        <begin position="15"/>
        <end position="34"/>
    </location>
</feature>
<comment type="caution">
    <text evidence="3">The sequence shown here is derived from an EMBL/GenBank/DDBJ whole genome shotgun (WGS) entry which is preliminary data.</text>
</comment>
<keyword evidence="1" id="KW-0472">Membrane</keyword>
<evidence type="ECO:0000259" key="2">
    <source>
        <dbReference type="Pfam" id="PF08308"/>
    </source>
</evidence>
<keyword evidence="1" id="KW-1133">Transmembrane helix</keyword>
<keyword evidence="1" id="KW-0812">Transmembrane</keyword>
<organism evidence="3 4">
    <name type="scientific">Candidatus Magasanikbacteria bacterium CG10_big_fil_rev_8_21_14_0_10_36_32</name>
    <dbReference type="NCBI Taxonomy" id="1974646"/>
    <lineage>
        <taxon>Bacteria</taxon>
        <taxon>Candidatus Magasanikiibacteriota</taxon>
    </lineage>
</organism>
<gene>
    <name evidence="3" type="ORF">COU29_03230</name>
</gene>
<accession>A0A2M6W625</accession>
<sequence>MDYPSSKLSKSKRRIILIIFVVSFFVISPIIILYTSGYRYDWHYGLLKETGAINIDILPNNASIYIDGLLIESKMPIKLNNRPPGKYNIKITAPGYYDWQKDIEVKRKQTVYIKGISLLKKNEPSILFETDLNNFSLSYDNRYVAYSVWKNKQTEVYIKDLSGKQENKMLLNLPGEKTIKIVWDLSNYFLIISDDESPHNLVYIINVDEPEKILDLVKQTRYPIVKYQWKESDEPELFFSTKLKIMTILPRLGQQYTLGKNNFLDWYIAENGRMWTMQIVSSTNKFQITEDTLGFNSIFWEEQITSQMETKLKFVAINQKRILLKKPDMSEMVILTKDKKFNISGEQNAISIYNNWWLIWTPWEIWTHSENEEPYLLTRSGEQLQQIVPLDRYNTLALVWEDKTSILFPYYLVSHNLLNYKIKDAVADPKKKIFYFIATINNQKGLWQLFY</sequence>
<feature type="domain" description="PEGA" evidence="2">
    <location>
        <begin position="52"/>
        <end position="113"/>
    </location>
</feature>
<evidence type="ECO:0000313" key="4">
    <source>
        <dbReference type="Proteomes" id="UP000231426"/>
    </source>
</evidence>
<reference evidence="4" key="1">
    <citation type="submission" date="2017-09" db="EMBL/GenBank/DDBJ databases">
        <title>Depth-based differentiation of microbial function through sediment-hosted aquifers and enrichment of novel symbionts in the deep terrestrial subsurface.</title>
        <authorList>
            <person name="Probst A.J."/>
            <person name="Ladd B."/>
            <person name="Jarett J.K."/>
            <person name="Geller-Mcgrath D.E."/>
            <person name="Sieber C.M.K."/>
            <person name="Emerson J.B."/>
            <person name="Anantharaman K."/>
            <person name="Thomas B.C."/>
            <person name="Malmstrom R."/>
            <person name="Stieglmeier M."/>
            <person name="Klingl A."/>
            <person name="Woyke T."/>
            <person name="Ryan C.M."/>
            <person name="Banfield J.F."/>
        </authorList>
    </citation>
    <scope>NUCLEOTIDE SEQUENCE [LARGE SCALE GENOMIC DNA]</scope>
</reference>
<name>A0A2M6W625_9BACT</name>
<protein>
    <recommendedName>
        <fullName evidence="2">PEGA domain-containing protein</fullName>
    </recommendedName>
</protein>
<dbReference type="Proteomes" id="UP000231426">
    <property type="component" value="Unassembled WGS sequence"/>
</dbReference>
<evidence type="ECO:0000313" key="3">
    <source>
        <dbReference type="EMBL" id="PIT88253.1"/>
    </source>
</evidence>
<dbReference type="AlphaFoldDB" id="A0A2M6W625"/>
<dbReference type="Pfam" id="PF08308">
    <property type="entry name" value="PEGA"/>
    <property type="match status" value="1"/>
</dbReference>
<proteinExistence type="predicted"/>
<dbReference type="SUPFAM" id="SSF82171">
    <property type="entry name" value="DPP6 N-terminal domain-like"/>
    <property type="match status" value="1"/>
</dbReference>
<dbReference type="InterPro" id="IPR013229">
    <property type="entry name" value="PEGA"/>
</dbReference>
<dbReference type="EMBL" id="PFBV01000004">
    <property type="protein sequence ID" value="PIT88253.1"/>
    <property type="molecule type" value="Genomic_DNA"/>
</dbReference>
<evidence type="ECO:0000256" key="1">
    <source>
        <dbReference type="SAM" id="Phobius"/>
    </source>
</evidence>